<dbReference type="CDD" id="cd11336">
    <property type="entry name" value="AmyAc_MTSase"/>
    <property type="match status" value="1"/>
</dbReference>
<feature type="region of interest" description="Disordered" evidence="1">
    <location>
        <begin position="659"/>
        <end position="689"/>
    </location>
</feature>
<proteinExistence type="predicted"/>
<evidence type="ECO:0000256" key="1">
    <source>
        <dbReference type="SAM" id="MobiDB-lite"/>
    </source>
</evidence>
<feature type="compositionally biased region" description="Basic and acidic residues" evidence="1">
    <location>
        <begin position="806"/>
        <end position="833"/>
    </location>
</feature>
<dbReference type="EMBL" id="BAAAQX010000003">
    <property type="protein sequence ID" value="GAA2206034.1"/>
    <property type="molecule type" value="Genomic_DNA"/>
</dbReference>
<evidence type="ECO:0000313" key="3">
    <source>
        <dbReference type="EMBL" id="GAA2206034.1"/>
    </source>
</evidence>
<reference evidence="4" key="1">
    <citation type="journal article" date="2019" name="Int. J. Syst. Evol. Microbiol.">
        <title>The Global Catalogue of Microorganisms (GCM) 10K type strain sequencing project: providing services to taxonomists for standard genome sequencing and annotation.</title>
        <authorList>
            <consortium name="The Broad Institute Genomics Platform"/>
            <consortium name="The Broad Institute Genome Sequencing Center for Infectious Disease"/>
            <person name="Wu L."/>
            <person name="Ma J."/>
        </authorList>
    </citation>
    <scope>NUCLEOTIDE SEQUENCE [LARGE SCALE GENOMIC DNA]</scope>
    <source>
        <strain evidence="4">JCM 16114</strain>
    </source>
</reference>
<accession>A0ABP5P349</accession>
<dbReference type="SUPFAM" id="SSF51445">
    <property type="entry name" value="(Trans)glycosidases"/>
    <property type="match status" value="1"/>
</dbReference>
<feature type="compositionally biased region" description="Basic and acidic residues" evidence="1">
    <location>
        <begin position="765"/>
        <end position="798"/>
    </location>
</feature>
<dbReference type="NCBIfam" id="TIGR02401">
    <property type="entry name" value="trehalose_TreY"/>
    <property type="match status" value="1"/>
</dbReference>
<sequence length="947" mass="103161">MFRPVSTYRVQLTPDFGFAQVAEIAGYLRDLGVSHVYLSPILQSTPESRHGYDVTDHSRIREEFGGATGFREMAQQLAAQDLGIVVDIVPNHMNTVNAQFWSVLKDGPASPYASWFDIDWVDGKVALPVLGDDTPPVVDGDVLRYHEHAFPHPGHYRLVDWREGPGYRRFFDVSTLIGLRVEDPAVLFATHEVIFWLLDEGLVDGLRVDHPDGLADPRGYLERLRARAGSAWTVVEKILIGPERLPADWACDGTTGYDVLNRVNGLFVDPAGKEPLIRLFAGLTGQPAEYRPVMAQAKQEVLDLFFGAEVDRLARVTSCDPAAVRELLAAMPVYRAYVVPGEPPPPSAIDTVELAAASCSAAVRPLVQEVLYGSAEAIVRFQQACGPVMAKGVEDTALYRWFPLACLNEVGGEPDVFGVSVEEFHEFCADLPPYTMTTLSTHDTKRSEDVRARLSVLSEMPGEWAAAVAEWSAQVSFDPHLDYLAWQNLMAAWPISAERFTDYLLKAAREAKTAISWVNPDPDYERRLRAFAEAAVRLPVGGFTERIDPYAVSNSLGAKLVQLMMPGVPDVYQGNETTDFSLVDPDNRRPVTYPRKPETSWDSAKLLVTTQALRLRRRLGGAAAYLPLRAEGARAEHVIAFARGSAGDVVRDVPAGHRPETVADHRTGAVNDHRSQAAAGHRTQAAGDHPHQAANAYLNQAATSDHPLRAATSDDQSRAATSDDEPRAATSDDQLRAATSDDQLRAATSDDEPRAATSDHQPQAADERHAQTADEHHAQAADEHHTRTADEPHSRTADEAYAQVADEPHAHSADEPHARSADEHHAQAADEPHTQTAGEHQARAEAGERSQADAGARAQTDAGAWARTEAGERARAIAEAGMRPRAVVVATRLPVGLAASGGWGATTLTLPAGTWRDLLTGGLFTGRIPLAHLLGQYPVSLLERHDL</sequence>
<dbReference type="PANTHER" id="PTHR10357">
    <property type="entry name" value="ALPHA-AMYLASE FAMILY MEMBER"/>
    <property type="match status" value="1"/>
</dbReference>
<dbReference type="InterPro" id="IPR012767">
    <property type="entry name" value="Trehalose_TreY"/>
</dbReference>
<dbReference type="PANTHER" id="PTHR10357:SF216">
    <property type="entry name" value="MALTOOLIGOSYL TREHALOSE SYNTHASE-RELATED"/>
    <property type="match status" value="1"/>
</dbReference>
<evidence type="ECO:0000259" key="2">
    <source>
        <dbReference type="SMART" id="SM00642"/>
    </source>
</evidence>
<dbReference type="InterPro" id="IPR006047">
    <property type="entry name" value="GH13_cat_dom"/>
</dbReference>
<name>A0ABP5P349_9ACTN</name>
<dbReference type="InterPro" id="IPR017853">
    <property type="entry name" value="GH"/>
</dbReference>
<evidence type="ECO:0000313" key="4">
    <source>
        <dbReference type="Proteomes" id="UP001499843"/>
    </source>
</evidence>
<feature type="compositionally biased region" description="Basic and acidic residues" evidence="1">
    <location>
        <begin position="840"/>
        <end position="851"/>
    </location>
</feature>
<organism evidence="3 4">
    <name type="scientific">Nonomuraea monospora</name>
    <dbReference type="NCBI Taxonomy" id="568818"/>
    <lineage>
        <taxon>Bacteria</taxon>
        <taxon>Bacillati</taxon>
        <taxon>Actinomycetota</taxon>
        <taxon>Actinomycetes</taxon>
        <taxon>Streptosporangiales</taxon>
        <taxon>Streptosporangiaceae</taxon>
        <taxon>Nonomuraea</taxon>
    </lineage>
</organism>
<dbReference type="Gene3D" id="1.10.10.470">
    <property type="entry name" value="Maltooligosyl trehalose synthase, domain 4"/>
    <property type="match status" value="1"/>
</dbReference>
<dbReference type="SMART" id="SM00642">
    <property type="entry name" value="Aamy"/>
    <property type="match status" value="1"/>
</dbReference>
<comment type="caution">
    <text evidence="3">The sequence shown here is derived from an EMBL/GenBank/DDBJ whole genome shotgun (WGS) entry which is preliminary data.</text>
</comment>
<feature type="compositionally biased region" description="Basic and acidic residues" evidence="1">
    <location>
        <begin position="659"/>
        <end position="675"/>
    </location>
</feature>
<dbReference type="Gene3D" id="3.20.20.80">
    <property type="entry name" value="Glycosidases"/>
    <property type="match status" value="1"/>
</dbReference>
<keyword evidence="4" id="KW-1185">Reference proteome</keyword>
<dbReference type="Proteomes" id="UP001499843">
    <property type="component" value="Unassembled WGS sequence"/>
</dbReference>
<protein>
    <recommendedName>
        <fullName evidence="2">Glycosyl hydrolase family 13 catalytic domain-containing protein</fullName>
    </recommendedName>
</protein>
<dbReference type="Gene3D" id="3.30.1590.10">
    <property type="entry name" value="Maltooligosyl trehalose synthase, domain 2"/>
    <property type="match status" value="1"/>
</dbReference>
<dbReference type="Pfam" id="PF00128">
    <property type="entry name" value="Alpha-amylase"/>
    <property type="match status" value="1"/>
</dbReference>
<feature type="domain" description="Glycosyl hydrolase family 13 catalytic" evidence="2">
    <location>
        <begin position="11"/>
        <end position="616"/>
    </location>
</feature>
<dbReference type="InterPro" id="IPR013797">
    <property type="entry name" value="Maltooligo_trehalose_synth_4"/>
</dbReference>
<gene>
    <name evidence="3" type="ORF">GCM10009850_014920</name>
</gene>
<dbReference type="Gene3D" id="1.10.150.200">
    <property type="entry name" value="Maltooligosyl trehalose synthase, domain 3"/>
    <property type="match status" value="1"/>
</dbReference>
<feature type="region of interest" description="Disordered" evidence="1">
    <location>
        <begin position="710"/>
        <end position="867"/>
    </location>
</feature>